<name>A0ABD2M949_9BILA</name>
<dbReference type="AlphaFoldDB" id="A0ABD2M949"/>
<proteinExistence type="predicted"/>
<keyword evidence="2" id="KW-1185">Reference proteome</keyword>
<evidence type="ECO:0000313" key="1">
    <source>
        <dbReference type="EMBL" id="KAL3124040.1"/>
    </source>
</evidence>
<protein>
    <submittedName>
        <fullName evidence="1">Uncharacterized protein</fullName>
    </submittedName>
</protein>
<reference evidence="1 2" key="1">
    <citation type="submission" date="2024-10" db="EMBL/GenBank/DDBJ databases">
        <authorList>
            <person name="Kim D."/>
        </authorList>
    </citation>
    <scope>NUCLEOTIDE SEQUENCE [LARGE SCALE GENOMIC DNA]</scope>
    <source>
        <strain evidence="1">BH-2024</strain>
    </source>
</reference>
<evidence type="ECO:0000313" key="2">
    <source>
        <dbReference type="Proteomes" id="UP001620626"/>
    </source>
</evidence>
<accession>A0ABD2M949</accession>
<dbReference type="EMBL" id="JBICBT010000080">
    <property type="protein sequence ID" value="KAL3124040.1"/>
    <property type="molecule type" value="Genomic_DNA"/>
</dbReference>
<sequence>MSDSRKEAEEKMAKAIFISADCWLCVFELLTPSQLGFGIAMISHRFDYYVDEHFKTRKWALKSMRIWRKIRKNRKKEMEIFNFDRNSLPIPQIELPRKIIGFERINITFIDQNAIDFLHHFRQLFAKCPIHLNILPTSDRISEFISRNIWPVFGKNLHAIQLAVGIFRLLRQFVPSILNDLPLLRVVNFYFDKLFTGFPCDDSAAASDGQAVAKWLFTPLQNNVPKVFKCGLDTDDGNWSSNMEAFKAAFANASSPANFIVVIWIRLPFADSVVPFVLTNKLTREQLALKRTHNSQCFLLIRCPIARDESKWAKWEKESIDWRIYDHWNIIDIYINDERQMGNGFSAQFPAQMISCRSA</sequence>
<gene>
    <name evidence="1" type="ORF">niasHT_005632</name>
</gene>
<comment type="caution">
    <text evidence="1">The sequence shown here is derived from an EMBL/GenBank/DDBJ whole genome shotgun (WGS) entry which is preliminary data.</text>
</comment>
<organism evidence="1 2">
    <name type="scientific">Heterodera trifolii</name>
    <dbReference type="NCBI Taxonomy" id="157864"/>
    <lineage>
        <taxon>Eukaryota</taxon>
        <taxon>Metazoa</taxon>
        <taxon>Ecdysozoa</taxon>
        <taxon>Nematoda</taxon>
        <taxon>Chromadorea</taxon>
        <taxon>Rhabditida</taxon>
        <taxon>Tylenchina</taxon>
        <taxon>Tylenchomorpha</taxon>
        <taxon>Tylenchoidea</taxon>
        <taxon>Heteroderidae</taxon>
        <taxon>Heteroderinae</taxon>
        <taxon>Heterodera</taxon>
    </lineage>
</organism>
<dbReference type="Proteomes" id="UP001620626">
    <property type="component" value="Unassembled WGS sequence"/>
</dbReference>